<dbReference type="CDD" id="cd02440">
    <property type="entry name" value="AdoMet_MTases"/>
    <property type="match status" value="1"/>
</dbReference>
<evidence type="ECO:0000313" key="1">
    <source>
        <dbReference type="EMBL" id="KUL32826.1"/>
    </source>
</evidence>
<proteinExistence type="predicted"/>
<dbReference type="PANTHER" id="PTHR43861">
    <property type="entry name" value="TRANS-ACONITATE 2-METHYLTRANSFERASE-RELATED"/>
    <property type="match status" value="1"/>
</dbReference>
<gene>
    <name evidence="1" type="ORF">ASB62_01245</name>
</gene>
<dbReference type="SUPFAM" id="SSF53335">
    <property type="entry name" value="S-adenosyl-L-methionine-dependent methyltransferases"/>
    <property type="match status" value="1"/>
</dbReference>
<dbReference type="EMBL" id="LMBR01000014">
    <property type="protein sequence ID" value="KUL32826.1"/>
    <property type="molecule type" value="Genomic_DNA"/>
</dbReference>
<dbReference type="Proteomes" id="UP000053937">
    <property type="component" value="Unassembled WGS sequence"/>
</dbReference>
<organism evidence="1 2">
    <name type="scientific">Chlorobium limicola</name>
    <dbReference type="NCBI Taxonomy" id="1092"/>
    <lineage>
        <taxon>Bacteria</taxon>
        <taxon>Pseudomonadati</taxon>
        <taxon>Chlorobiota</taxon>
        <taxon>Chlorobiia</taxon>
        <taxon>Chlorobiales</taxon>
        <taxon>Chlorobiaceae</taxon>
        <taxon>Chlorobium/Pelodictyon group</taxon>
        <taxon>Chlorobium</taxon>
    </lineage>
</organism>
<keyword evidence="2" id="KW-1185">Reference proteome</keyword>
<accession>A0A101JUS3</accession>
<evidence type="ECO:0008006" key="3">
    <source>
        <dbReference type="Google" id="ProtNLM"/>
    </source>
</evidence>
<dbReference type="Pfam" id="PF13489">
    <property type="entry name" value="Methyltransf_23"/>
    <property type="match status" value="1"/>
</dbReference>
<dbReference type="Gene3D" id="3.40.50.150">
    <property type="entry name" value="Vaccinia Virus protein VP39"/>
    <property type="match status" value="1"/>
</dbReference>
<dbReference type="OrthoDB" id="2370471at2"/>
<reference evidence="1 2" key="1">
    <citation type="submission" date="2015-10" db="EMBL/GenBank/DDBJ databases">
        <title>Draft Genome Sequence of Chlorobium limicola strain Frasassi Growing under Artificial Lighting in the Frasassi Cave System.</title>
        <authorList>
            <person name="Mansor M."/>
            <person name="Macalady J."/>
        </authorList>
    </citation>
    <scope>NUCLEOTIDE SEQUENCE [LARGE SCALE GENOMIC DNA]</scope>
    <source>
        <strain evidence="1 2">Frasassi</strain>
    </source>
</reference>
<dbReference type="InterPro" id="IPR029063">
    <property type="entry name" value="SAM-dependent_MTases_sf"/>
</dbReference>
<protein>
    <recommendedName>
        <fullName evidence="3">Methyltransferase type 12</fullName>
    </recommendedName>
</protein>
<dbReference type="AlphaFoldDB" id="A0A101JUS3"/>
<dbReference type="RefSeq" id="WP_059138263.1">
    <property type="nucleotide sequence ID" value="NZ_LMBR01000014.1"/>
</dbReference>
<name>A0A101JUS3_CHLLI</name>
<evidence type="ECO:0000313" key="2">
    <source>
        <dbReference type="Proteomes" id="UP000053937"/>
    </source>
</evidence>
<sequence length="316" mass="35995">METLPCPICGLKSFESYIEVPDRFNATARWKIVRSPSSGLIMLNPRPDASEIAGYYHEGPEGSYDPHLHESRATSTEERLYLTARSLLLSRKSSMVLSGSLKPASECRILDIGCSTGDLLNCLHLKKGIPAENLAGIETDPDAASAAETHRGIRIYRKGVHELKRENTFDRIVFWHVLEHLHDLNGILRECARRLNNRGIMVIALPNPESRDARHYRENWIAWDAPRHLWHFTPSTLGTLLERHGLEISRTGSWLPDTLYNCWKSEKLIANFENRTFGFREITETLLQTTLGLASSIFNLRNASSIVYYVRRGERN</sequence>
<comment type="caution">
    <text evidence="1">The sequence shown here is derived from an EMBL/GenBank/DDBJ whole genome shotgun (WGS) entry which is preliminary data.</text>
</comment>